<dbReference type="PROSITE" id="PS51382">
    <property type="entry name" value="SPX"/>
    <property type="match status" value="1"/>
</dbReference>
<feature type="transmembrane region" description="Helical" evidence="6">
    <location>
        <begin position="890"/>
        <end position="913"/>
    </location>
</feature>
<evidence type="ECO:0000313" key="8">
    <source>
        <dbReference type="EMBL" id="EDO19483.1"/>
    </source>
</evidence>
<dbReference type="OrthoDB" id="10260443at2759"/>
<dbReference type="InterPro" id="IPR004680">
    <property type="entry name" value="Cit_transptr-like_dom"/>
</dbReference>
<dbReference type="GO" id="GO:0006797">
    <property type="term" value="P:polyphosphate metabolic process"/>
    <property type="evidence" value="ECO:0007669"/>
    <property type="project" value="EnsemblFungi"/>
</dbReference>
<dbReference type="OMA" id="GYGLMYI"/>
<feature type="domain" description="SPX" evidence="7">
    <location>
        <begin position="1"/>
        <end position="293"/>
    </location>
</feature>
<dbReference type="GeneID" id="5547830"/>
<comment type="subcellular location">
    <subcellularLocation>
        <location evidence="1">Membrane</location>
        <topology evidence="1">Multi-pass membrane protein</topology>
    </subcellularLocation>
</comment>
<evidence type="ECO:0000256" key="2">
    <source>
        <dbReference type="ARBA" id="ARBA00022448"/>
    </source>
</evidence>
<evidence type="ECO:0000313" key="9">
    <source>
        <dbReference type="Proteomes" id="UP000000267"/>
    </source>
</evidence>
<feature type="transmembrane region" description="Helical" evidence="6">
    <location>
        <begin position="767"/>
        <end position="794"/>
    </location>
</feature>
<dbReference type="GO" id="GO:2000185">
    <property type="term" value="P:regulation of phosphate transmembrane transport"/>
    <property type="evidence" value="ECO:0007669"/>
    <property type="project" value="EnsemblFungi"/>
</dbReference>
<dbReference type="GO" id="GO:0005315">
    <property type="term" value="F:phosphate transmembrane transporter activity"/>
    <property type="evidence" value="ECO:0007669"/>
    <property type="project" value="EnsemblFungi"/>
</dbReference>
<sequence>MKFSHSLQFNAVPEWSSKYIAYSHLKKLIYALQKEKLYNNSIQDDSINVQDNLPTSSSINRQLSLDTENSPLLAARSPIDNNVLLQNNNDIYINKFINELNLQLSKIDKFYSLQETNLIENLLNLKIDIKNFDNIYLSNLINPIINQPTSIHSSIHSNVENSSILLHRNKSLPTNRIPMDLNEQIVTSGNNIHGNDEDDDNESNYGFDPLVNTLSTPNFDNHGRKVSLPNSLNIIDNNIFIENKITLKKRLISIYTQFNELLDFINLNLTGFTKICKKFDKSLDTNIKIYYLNLITKNSHIFQNNTIENIKKIIVEIIIIFAKFTNSIPQQNSLISSDLDDNNTISPIINDYDRDIEELEENELFSTAKIQLSSHLRDHIIWERNTVWKDMINLERRANNVNNNNNINYFDSLYSTFKINNSNKQSGKYSTDKEKNNKESTDLFNIIDLISLKRGMINFSIVTAIFLTLLKFSPFDDTLQKNCFAILIYASILWATEIIPLFVTALMIPLLIVILPVLSDPKDPTIILTPVESSQYILSTMWSSVIMLLLGGFTLAAALSKYNIAKIISTKILSSVGTSPKMILFTNMCLALFISMWISNVAAPVICFSIIQPILRTLPKHSMFGKSLILGIALASNIGGMTSPISSPQNIFAISLMEPQPSWTEWFIISIPVCIISTILIWALLIITFPPDRNLKILQVHPIKEKFTFTQWLVISFSILTILLWCFSNKISNIFGELGIISIIPLVLFFGTGLLNSEDFNNFMWTIVVLAMGGTTLGKAVSSSGLLGTVANYVKEKVEHDSLFEITLIFGILILIIATFVSHVVAAMIVLPLMDEIGKNLGSNHSRLLIMIAAFLCSCAMGLPTSGIPNVTAISMTDELGNRYLTVSNFITRGVPASFLGYFVIITVGFGLMKLTGF</sequence>
<dbReference type="InterPro" id="IPR004331">
    <property type="entry name" value="SPX_dom"/>
</dbReference>
<evidence type="ECO:0000256" key="5">
    <source>
        <dbReference type="ARBA" id="ARBA00023136"/>
    </source>
</evidence>
<dbReference type="PANTHER" id="PTHR10283:SF92">
    <property type="entry name" value="LOW-AFFINITY PHOSPHATE TRANSPORTER PHO91"/>
    <property type="match status" value="1"/>
</dbReference>
<dbReference type="EMBL" id="DS480378">
    <property type="protein sequence ID" value="EDO19483.1"/>
    <property type="molecule type" value="Genomic_DNA"/>
</dbReference>
<dbReference type="Pfam" id="PF03600">
    <property type="entry name" value="CitMHS"/>
    <property type="match status" value="1"/>
</dbReference>
<accession>A7TDL3</accession>
<evidence type="ECO:0000259" key="7">
    <source>
        <dbReference type="PROSITE" id="PS51382"/>
    </source>
</evidence>
<dbReference type="GO" id="GO:0000329">
    <property type="term" value="C:fungal-type vacuole membrane"/>
    <property type="evidence" value="ECO:0007669"/>
    <property type="project" value="EnsemblFungi"/>
</dbReference>
<gene>
    <name evidence="8" type="ORF">Kpol_1018p11</name>
</gene>
<dbReference type="InParanoid" id="A7TDL3"/>
<feature type="transmembrane region" description="Helical" evidence="6">
    <location>
        <begin position="734"/>
        <end position="755"/>
    </location>
</feature>
<dbReference type="FunCoup" id="A7TDL3">
    <property type="interactions" value="121"/>
</dbReference>
<dbReference type="GO" id="GO:0006817">
    <property type="term" value="P:phosphate ion transport"/>
    <property type="evidence" value="ECO:0007669"/>
    <property type="project" value="EnsemblFungi"/>
</dbReference>
<feature type="transmembrane region" description="Helical" evidence="6">
    <location>
        <begin position="455"/>
        <end position="472"/>
    </location>
</feature>
<dbReference type="HOGENOM" id="CLU_005170_8_0_1"/>
<dbReference type="eggNOG" id="KOG1281">
    <property type="taxonomic scope" value="Eukaryota"/>
</dbReference>
<feature type="transmembrane region" description="Helical" evidence="6">
    <location>
        <begin position="806"/>
        <end position="829"/>
    </location>
</feature>
<feature type="transmembrane region" description="Helical" evidence="6">
    <location>
        <begin position="623"/>
        <end position="645"/>
    </location>
</feature>
<dbReference type="AlphaFoldDB" id="A7TDL3"/>
<dbReference type="CDD" id="cd14478">
    <property type="entry name" value="SPX_PHO87_PHO90_like"/>
    <property type="match status" value="1"/>
</dbReference>
<reference evidence="8 9" key="1">
    <citation type="journal article" date="2007" name="Proc. Natl. Acad. Sci. U.S.A.">
        <title>Independent sorting-out of thousands of duplicated gene pairs in two yeast species descended from a whole-genome duplication.</title>
        <authorList>
            <person name="Scannell D.R."/>
            <person name="Frank A.C."/>
            <person name="Conant G.C."/>
            <person name="Byrne K.P."/>
            <person name="Woolfit M."/>
            <person name="Wolfe K.H."/>
        </authorList>
    </citation>
    <scope>NUCLEOTIDE SEQUENCE [LARGE SCALE GENOMIC DNA]</scope>
    <source>
        <strain evidence="9">ATCC 22028 / DSM 70294 / BCRC 21397 / CBS 2163 / NBRC 10782 / NRRL Y-8283 / UCD 57-17</strain>
    </source>
</reference>
<feature type="transmembrane region" description="Helical" evidence="6">
    <location>
        <begin position="484"/>
        <end position="517"/>
    </location>
</feature>
<feature type="transmembrane region" description="Helical" evidence="6">
    <location>
        <begin position="709"/>
        <end position="727"/>
    </location>
</feature>
<keyword evidence="5 6" id="KW-0472">Membrane</keyword>
<dbReference type="STRING" id="436907.A7TDL3"/>
<keyword evidence="2" id="KW-0813">Transport</keyword>
<name>A7TDL3_VANPO</name>
<dbReference type="GO" id="GO:1990816">
    <property type="term" value="C:vacuole-mitochondrion membrane contact site"/>
    <property type="evidence" value="ECO:0007669"/>
    <property type="project" value="EnsemblFungi"/>
</dbReference>
<dbReference type="PhylomeDB" id="A7TDL3"/>
<proteinExistence type="predicted"/>
<dbReference type="CDD" id="cd01115">
    <property type="entry name" value="SLC13_permease"/>
    <property type="match status" value="1"/>
</dbReference>
<keyword evidence="4 6" id="KW-1133">Transmembrane helix</keyword>
<feature type="transmembrane region" description="Helical" evidence="6">
    <location>
        <begin position="537"/>
        <end position="562"/>
    </location>
</feature>
<keyword evidence="3 6" id="KW-0812">Transmembrane</keyword>
<dbReference type="RefSeq" id="XP_001647341.1">
    <property type="nucleotide sequence ID" value="XM_001647291.1"/>
</dbReference>
<evidence type="ECO:0000256" key="4">
    <source>
        <dbReference type="ARBA" id="ARBA00022989"/>
    </source>
</evidence>
<dbReference type="PANTHER" id="PTHR10283">
    <property type="entry name" value="SOLUTE CARRIER FAMILY 13 MEMBER"/>
    <property type="match status" value="1"/>
</dbReference>
<evidence type="ECO:0000256" key="3">
    <source>
        <dbReference type="ARBA" id="ARBA00022692"/>
    </source>
</evidence>
<dbReference type="KEGG" id="vpo:Kpol_1018p11"/>
<dbReference type="Pfam" id="PF03105">
    <property type="entry name" value="SPX"/>
    <property type="match status" value="1"/>
</dbReference>
<dbReference type="Proteomes" id="UP000000267">
    <property type="component" value="Unassembled WGS sequence"/>
</dbReference>
<evidence type="ECO:0000256" key="1">
    <source>
        <dbReference type="ARBA" id="ARBA00004141"/>
    </source>
</evidence>
<feature type="transmembrane region" description="Helical" evidence="6">
    <location>
        <begin position="583"/>
        <end position="611"/>
    </location>
</feature>
<organism evidence="9">
    <name type="scientific">Vanderwaltozyma polyspora (strain ATCC 22028 / DSM 70294 / BCRC 21397 / CBS 2163 / NBRC 10782 / NRRL Y-8283 / UCD 57-17)</name>
    <name type="common">Kluyveromyces polysporus</name>
    <dbReference type="NCBI Taxonomy" id="436907"/>
    <lineage>
        <taxon>Eukaryota</taxon>
        <taxon>Fungi</taxon>
        <taxon>Dikarya</taxon>
        <taxon>Ascomycota</taxon>
        <taxon>Saccharomycotina</taxon>
        <taxon>Saccharomycetes</taxon>
        <taxon>Saccharomycetales</taxon>
        <taxon>Saccharomycetaceae</taxon>
        <taxon>Vanderwaltozyma</taxon>
    </lineage>
</organism>
<protein>
    <recommendedName>
        <fullName evidence="7">SPX domain-containing protein</fullName>
    </recommendedName>
</protein>
<evidence type="ECO:0000256" key="6">
    <source>
        <dbReference type="SAM" id="Phobius"/>
    </source>
</evidence>
<keyword evidence="9" id="KW-1185">Reference proteome</keyword>
<feature type="transmembrane region" description="Helical" evidence="6">
    <location>
        <begin position="849"/>
        <end position="869"/>
    </location>
</feature>
<dbReference type="GO" id="GO:0015169">
    <property type="term" value="F:glycerol-3-phosphate transmembrane transporter activity"/>
    <property type="evidence" value="ECO:0007669"/>
    <property type="project" value="EnsemblFungi"/>
</dbReference>
<dbReference type="GO" id="GO:0005886">
    <property type="term" value="C:plasma membrane"/>
    <property type="evidence" value="ECO:0007669"/>
    <property type="project" value="TreeGrafter"/>
</dbReference>
<feature type="transmembrane region" description="Helical" evidence="6">
    <location>
        <begin position="666"/>
        <end position="689"/>
    </location>
</feature>